<evidence type="ECO:0000256" key="6">
    <source>
        <dbReference type="HAMAP-Rule" id="MF_00194"/>
    </source>
</evidence>
<evidence type="ECO:0000256" key="3">
    <source>
        <dbReference type="ARBA" id="ARBA00022296"/>
    </source>
</evidence>
<organism evidence="7 8">
    <name type="scientific">Marinobacter azerbaijanicus</name>
    <dbReference type="NCBI Taxonomy" id="3050455"/>
    <lineage>
        <taxon>Bacteria</taxon>
        <taxon>Pseudomonadati</taxon>
        <taxon>Pseudomonadota</taxon>
        <taxon>Gammaproteobacteria</taxon>
        <taxon>Pseudomonadales</taxon>
        <taxon>Marinobacteraceae</taxon>
        <taxon>Marinobacter</taxon>
    </lineage>
</organism>
<dbReference type="Proteomes" id="UP001227964">
    <property type="component" value="Unassembled WGS sequence"/>
</dbReference>
<keyword evidence="8" id="KW-1185">Reference proteome</keyword>
<dbReference type="PANTHER" id="PTHR38103:SF1">
    <property type="entry name" value="RECOMBINATION-ASSOCIATED PROTEIN RDGC"/>
    <property type="match status" value="1"/>
</dbReference>
<proteinExistence type="inferred from homology"/>
<accession>A0ABT7I8Z0</accession>
<keyword evidence="5 6" id="KW-0233">DNA recombination</keyword>
<evidence type="ECO:0000256" key="1">
    <source>
        <dbReference type="ARBA" id="ARBA00004453"/>
    </source>
</evidence>
<dbReference type="PANTHER" id="PTHR38103">
    <property type="entry name" value="RECOMBINATION-ASSOCIATED PROTEIN RDGC"/>
    <property type="match status" value="1"/>
</dbReference>
<keyword evidence="4 6" id="KW-0963">Cytoplasm</keyword>
<gene>
    <name evidence="6 7" type="primary">rdgC</name>
    <name evidence="7" type="ORF">QPM17_03620</name>
</gene>
<reference evidence="7 8" key="1">
    <citation type="submission" date="2023-06" db="EMBL/GenBank/DDBJ databases">
        <title>Marinobacter azerbaijanicus a moderately halophilic, isolated from Urmia Lake in Azerbaijan region of Iran.</title>
        <authorList>
            <person name="Sanchez-Porro C."/>
            <person name="Aghdam E.M."/>
            <person name="Saheb S.M."/>
            <person name="Tarhriz V."/>
            <person name="Kazemi E."/>
            <person name="Ammozegar M.A."/>
            <person name="Ventosa A."/>
            <person name="Hejazi M.S."/>
        </authorList>
    </citation>
    <scope>NUCLEOTIDE SEQUENCE [LARGE SCALE GENOMIC DNA]</scope>
    <source>
        <strain evidence="7 8">TBZ242</strain>
    </source>
</reference>
<comment type="caution">
    <text evidence="7">The sequence shown here is derived from an EMBL/GenBank/DDBJ whole genome shotgun (WGS) entry which is preliminary data.</text>
</comment>
<evidence type="ECO:0000313" key="7">
    <source>
        <dbReference type="EMBL" id="MDL0430198.1"/>
    </source>
</evidence>
<dbReference type="NCBIfam" id="NF001464">
    <property type="entry name" value="PRK00321.1-5"/>
    <property type="match status" value="1"/>
</dbReference>
<comment type="subcellular location">
    <subcellularLocation>
        <location evidence="1 6">Cytoplasm</location>
        <location evidence="1 6">Nucleoid</location>
    </subcellularLocation>
</comment>
<dbReference type="EMBL" id="JASSVS010000002">
    <property type="protein sequence ID" value="MDL0430198.1"/>
    <property type="molecule type" value="Genomic_DNA"/>
</dbReference>
<evidence type="ECO:0000256" key="5">
    <source>
        <dbReference type="ARBA" id="ARBA00023172"/>
    </source>
</evidence>
<protein>
    <recommendedName>
        <fullName evidence="3 6">Recombination-associated protein RdgC</fullName>
    </recommendedName>
</protein>
<dbReference type="HAMAP" id="MF_00194">
    <property type="entry name" value="RdgC"/>
    <property type="match status" value="1"/>
</dbReference>
<dbReference type="Pfam" id="PF04381">
    <property type="entry name" value="RdgC"/>
    <property type="match status" value="1"/>
</dbReference>
<evidence type="ECO:0000313" key="8">
    <source>
        <dbReference type="Proteomes" id="UP001227964"/>
    </source>
</evidence>
<comment type="similarity">
    <text evidence="2 6">Belongs to the RdgC family.</text>
</comment>
<name>A0ABT7I8Z0_9GAMM</name>
<sequence length="309" mass="34339">MWFRNARVFRFTKPFEITAEALEEKLQADAFKPCGPQETSRQGWVPPMGKHSDLLVHSAGGYHLIALRKEEKLLPASVIKELVDEKAEMIEAEQHRKVRRKEKDELKEEVMLEMLPRAFSKNRRCYAYLAPADGVLVVDAGSAKQAEDLASTLRKSLGSLPVRPPAVEQAPTFTFTGWLNESIDLPASIELGTECELKDTSEDGGVVRCKGLDLQGDEIRSHLDAGMQVTKLSVTWDDNLSFVLDEELGIRRLKFGDTLQEKLDDVDADDAAARFDAAFSLMTLELARLIPGLLEALGGEDRSAIVEEG</sequence>
<dbReference type="InterPro" id="IPR007476">
    <property type="entry name" value="RdgC"/>
</dbReference>
<dbReference type="RefSeq" id="WP_285388855.1">
    <property type="nucleotide sequence ID" value="NZ_JASSVS010000002.1"/>
</dbReference>
<evidence type="ECO:0000256" key="2">
    <source>
        <dbReference type="ARBA" id="ARBA00008657"/>
    </source>
</evidence>
<dbReference type="NCBIfam" id="NF001462">
    <property type="entry name" value="PRK00321.1-3"/>
    <property type="match status" value="1"/>
</dbReference>
<evidence type="ECO:0000256" key="4">
    <source>
        <dbReference type="ARBA" id="ARBA00022490"/>
    </source>
</evidence>
<comment type="function">
    <text evidence="6">May be involved in recombination.</text>
</comment>